<organism evidence="3 4">
    <name type="scientific">Pseudomonas kulmbachensis</name>
    <dbReference type="NCBI Taxonomy" id="3043408"/>
    <lineage>
        <taxon>Bacteria</taxon>
        <taxon>Pseudomonadati</taxon>
        <taxon>Pseudomonadota</taxon>
        <taxon>Gammaproteobacteria</taxon>
        <taxon>Pseudomonadales</taxon>
        <taxon>Pseudomonadaceae</taxon>
        <taxon>Pseudomonas</taxon>
    </lineage>
</organism>
<reference evidence="3 4" key="1">
    <citation type="submission" date="2024-10" db="EMBL/GenBank/DDBJ databases">
        <title>Aeromonas and Pseudomonas from the Cagarras Archipelago, Rio de Janeiro, Brazil.</title>
        <authorList>
            <person name="Canellas A.L.B."/>
            <person name="Laport M.S."/>
        </authorList>
    </citation>
    <scope>NUCLEOTIDE SEQUENCE [LARGE SCALE GENOMIC DNA]</scope>
    <source>
        <strain evidence="3 4">CPF-4</strain>
    </source>
</reference>
<evidence type="ECO:0000313" key="4">
    <source>
        <dbReference type="Proteomes" id="UP001609821"/>
    </source>
</evidence>
<dbReference type="Pfam" id="PF20178">
    <property type="entry name" value="ToxA_N"/>
    <property type="match status" value="1"/>
</dbReference>
<feature type="region of interest" description="Disordered" evidence="1">
    <location>
        <begin position="1233"/>
        <end position="1265"/>
    </location>
</feature>
<comment type="caution">
    <text evidence="3">The sequence shown here is derived from an EMBL/GenBank/DDBJ whole genome shotgun (WGS) entry which is preliminary data.</text>
</comment>
<dbReference type="InterPro" id="IPR046673">
    <property type="entry name" value="ToxA_N"/>
</dbReference>
<evidence type="ECO:0000259" key="2">
    <source>
        <dbReference type="Pfam" id="PF20178"/>
    </source>
</evidence>
<proteinExistence type="predicted"/>
<keyword evidence="4" id="KW-1185">Reference proteome</keyword>
<sequence>MRTVLGEAIAHQYPSLKIDLQRTRLATPRAQGGWAMEPFMPRVLDYLGSGTALDLSPVNAQSFYLSDAPPAWLKSGEDEPDMKVIETLVKQLSWRLPLSLQNALSDFWADRSDTGISRWQWLSDVIRDTLSIGALQQPDLADKARQAIDQVINCPEREDRIRQYGENAIRAYWLRATIINAGVSKSVLSQRIVLTGTDLALIWKANASTLLFKDLDQVAKDWSSWIGKRYVAQEIRVRSFEIDGNVFDAHAAALLNHQLEDLSNLKLPAGIGWQALQTVYRDITDPSAFFLNAPQASPQTLEALKQLLPAWLKNASLAEQALYRQYSVAWACTKKSSNGRTFLSDIADIRSYAADALQQQMQREQLRFEQHLDLHAAKQTLNPDDIELTFHTAAGFAGTIGMVERVKMSLTDLALKNLFARPKGSLTLRHRLGLSLPEWLTPDYITRRNGLIEQVDIGKVYPQRLEDLLLGNTPDARKREQLFARHLRVQQPLQALELSLKQESGVTPLGARYVGALVKTLAEDREVDGQPVVIRNLALARKPEAVADVVSNMYIIEPDNMDVGPHLLYRPLYAQSLIQYPTRAALLDAIAQPGEVQDSVLIWLSDIARPIYDNGGFKEPHYVRFGLGSEFAPIEVPQPARLATSASNNELLQYLHNGQLMQLLYGNTARALVDQANADSVSNSESRWGVLLEGAGLIFNSLLLLPALPRPLMLTGWLLSLASSASQDIPELASDDPSARELAAADVLLNVGMLLFHLAAGAVTRDTHRAKALKAKALRPFAPARIAEQWPEPPPPKIVEGAVTLAGEFPNAQSTVLDFSFSSARNRLTPSQRERLDRFKVALRGSLPPAALNGAHKGLYRIQQSWHVLLDHELYPVYIDQGGSAVIVAPTDTRQQGPALKSDGNGNWSLDLRLRLQGGMAPSRIAALQQKKAERIKQLEAELQASFRQEDPLQKAVEITHAALQRAQGDTRFTNEQLARFREKFDDALQASLNYYQHMLDSNQERIELQIPFHERIVISLLESLFDNRVSALASSKYEKETIIKQWPQFTRPGPEMEQAADLDPQGFRLFIKALVALNERTIDRLELRNSYIEQLYNLSNAGSETAYRLAADIPTEELTSLSLKSFQLDCLKLASSKITSGKLIERTLDTTIDPLKEYLRTHDELNSLEFDASKRLAVLDSLAEQYGQALDALEGISIVNADELEIDYFNKLRQLLEELYLSVVKQLAAEIKPPQTPRKRPRKRTPSAAGKPQKKVINTRGKGPLIGDLKPAGNEWPIEVIEIRSGYDNQLLSTYSQHGDEWVEIRTVQPEIPPATRALNVIKGDARKLFDRFDELLRKGRQFKVRCRHPIEVEELHTHEATKLDKLATELHFALQSQPLASRLPSDQVLVDNMRDGARRLISQGQELRTQLSLQLPPTDGNLRYLLAHERVQIAGLGERIQLQGEHRDFIQEYAINDSQGYPLWYAHFHYEQADAPRQNYTVAHLKTKAQRKLSYYSQLANAQGGQAIVNVHRGQIGKALAERWFLPPDGSARQQAPQPVQ</sequence>
<dbReference type="EMBL" id="JBINXB010000019">
    <property type="protein sequence ID" value="MFH6567102.1"/>
    <property type="molecule type" value="Genomic_DNA"/>
</dbReference>
<dbReference type="Proteomes" id="UP001609821">
    <property type="component" value="Unassembled WGS sequence"/>
</dbReference>
<evidence type="ECO:0000313" key="3">
    <source>
        <dbReference type="EMBL" id="MFH6567102.1"/>
    </source>
</evidence>
<feature type="domain" description="Dermonecrotic toxin N-terminal" evidence="2">
    <location>
        <begin position="344"/>
        <end position="592"/>
    </location>
</feature>
<evidence type="ECO:0000256" key="1">
    <source>
        <dbReference type="SAM" id="MobiDB-lite"/>
    </source>
</evidence>
<protein>
    <recommendedName>
        <fullName evidence="2">Dermonecrotic toxin N-terminal domain-containing protein</fullName>
    </recommendedName>
</protein>
<dbReference type="RefSeq" id="WP_395247181.1">
    <property type="nucleotide sequence ID" value="NZ_JBINXA010000029.1"/>
</dbReference>
<accession>A0ABW7LZL6</accession>
<gene>
    <name evidence="3" type="ORF">ACHMWK_14145</name>
</gene>
<name>A0ABW7LZL6_9PSED</name>